<keyword evidence="5 12" id="KW-0812">Transmembrane</keyword>
<evidence type="ECO:0000256" key="9">
    <source>
        <dbReference type="ARBA" id="ARBA00023209"/>
    </source>
</evidence>
<keyword evidence="7" id="KW-0443">Lipid metabolism</keyword>
<sequence length="197" mass="21315">MHAMTDTARQRPDWQTWPNLITLFRLLLIPVFVGLVVARHPGWALVSLVVIGVSDWADGFIARRYDQGSKLGKAIDPVADRLAIIAIVLALVLTGLLPLFVVIVVVAVDLVLVVLSSVLFHGNPDLDVTWTGKIRSALLFVGLPVLLFSAVHTVDENAPWVRTVALVFVYLGTVGHVLAGAQYAVAMVRKRRAAAAA</sequence>
<evidence type="ECO:0000256" key="11">
    <source>
        <dbReference type="RuleBase" id="RU003750"/>
    </source>
</evidence>
<dbReference type="PIRSF" id="PIRSF000847">
    <property type="entry name" value="Phos_ph_gly_syn"/>
    <property type="match status" value="1"/>
</dbReference>
<keyword evidence="6 12" id="KW-1133">Transmembrane helix</keyword>
<feature type="transmembrane region" description="Helical" evidence="12">
    <location>
        <begin position="136"/>
        <end position="154"/>
    </location>
</feature>
<dbReference type="UniPathway" id="UPA00085"/>
<comment type="caution">
    <text evidence="13">The sequence shown here is derived from an EMBL/GenBank/DDBJ whole genome shotgun (WGS) entry which is preliminary data.</text>
</comment>
<keyword evidence="4 11" id="KW-0808">Transferase</keyword>
<evidence type="ECO:0000256" key="3">
    <source>
        <dbReference type="ARBA" id="ARBA00022516"/>
    </source>
</evidence>
<evidence type="ECO:0000256" key="2">
    <source>
        <dbReference type="ARBA" id="ARBA00010441"/>
    </source>
</evidence>
<evidence type="ECO:0000256" key="6">
    <source>
        <dbReference type="ARBA" id="ARBA00022989"/>
    </source>
</evidence>
<organism evidence="13 14">
    <name type="scientific">Curtobacterium luteum</name>
    <dbReference type="NCBI Taxonomy" id="33881"/>
    <lineage>
        <taxon>Bacteria</taxon>
        <taxon>Bacillati</taxon>
        <taxon>Actinomycetota</taxon>
        <taxon>Actinomycetes</taxon>
        <taxon>Micrococcales</taxon>
        <taxon>Microbacteriaceae</taxon>
        <taxon>Curtobacterium</taxon>
    </lineage>
</organism>
<comment type="similarity">
    <text evidence="2 11">Belongs to the CDP-alcohol phosphatidyltransferase class-I family.</text>
</comment>
<name>A0A8H9G9Y8_9MICO</name>
<proteinExistence type="inferred from homology"/>
<evidence type="ECO:0000313" key="13">
    <source>
        <dbReference type="EMBL" id="GGL00540.1"/>
    </source>
</evidence>
<protein>
    <submittedName>
        <fullName evidence="13">Phosphatidylglycerophosphate synthase</fullName>
    </submittedName>
</protein>
<dbReference type="InterPro" id="IPR050324">
    <property type="entry name" value="CDP-alcohol_PTase-I"/>
</dbReference>
<evidence type="ECO:0000256" key="4">
    <source>
        <dbReference type="ARBA" id="ARBA00022679"/>
    </source>
</evidence>
<comment type="subcellular location">
    <subcellularLocation>
        <location evidence="1">Membrane</location>
        <topology evidence="1">Multi-pass membrane protein</topology>
    </subcellularLocation>
</comment>
<evidence type="ECO:0000256" key="7">
    <source>
        <dbReference type="ARBA" id="ARBA00023098"/>
    </source>
</evidence>
<keyword evidence="3" id="KW-0444">Lipid biosynthesis</keyword>
<dbReference type="Pfam" id="PF01066">
    <property type="entry name" value="CDP-OH_P_transf"/>
    <property type="match status" value="1"/>
</dbReference>
<dbReference type="Gene3D" id="1.20.120.1760">
    <property type="match status" value="1"/>
</dbReference>
<gene>
    <name evidence="13" type="ORF">GCM10009769_18450</name>
</gene>
<reference evidence="13" key="1">
    <citation type="journal article" date="2014" name="Int. J. Syst. Evol. Microbiol.">
        <title>Complete genome sequence of Corynebacterium casei LMG S-19264T (=DSM 44701T), isolated from a smear-ripened cheese.</title>
        <authorList>
            <consortium name="US DOE Joint Genome Institute (JGI-PGF)"/>
            <person name="Walter F."/>
            <person name="Albersmeier A."/>
            <person name="Kalinowski J."/>
            <person name="Ruckert C."/>
        </authorList>
    </citation>
    <scope>NUCLEOTIDE SEQUENCE</scope>
    <source>
        <strain evidence="13">JCM 1480</strain>
    </source>
</reference>
<dbReference type="InterPro" id="IPR000462">
    <property type="entry name" value="CDP-OH_P_trans"/>
</dbReference>
<dbReference type="PANTHER" id="PTHR14269:SF62">
    <property type="entry name" value="CDP-DIACYLGLYCEROL--GLYCEROL-3-PHOSPHATE 3-PHOSPHATIDYLTRANSFERASE 1, CHLOROPLASTIC"/>
    <property type="match status" value="1"/>
</dbReference>
<evidence type="ECO:0000256" key="12">
    <source>
        <dbReference type="SAM" id="Phobius"/>
    </source>
</evidence>
<feature type="transmembrane region" description="Helical" evidence="12">
    <location>
        <begin position="82"/>
        <end position="115"/>
    </location>
</feature>
<feature type="transmembrane region" description="Helical" evidence="12">
    <location>
        <begin position="160"/>
        <end position="185"/>
    </location>
</feature>
<dbReference type="EMBL" id="BMOI01000007">
    <property type="protein sequence ID" value="GGL00540.1"/>
    <property type="molecule type" value="Genomic_DNA"/>
</dbReference>
<dbReference type="InterPro" id="IPR043130">
    <property type="entry name" value="CDP-OH_PTrfase_TM_dom"/>
</dbReference>
<dbReference type="AlphaFoldDB" id="A0A8H9G9Y8"/>
<keyword evidence="10" id="KW-1208">Phospholipid metabolism</keyword>
<dbReference type="PANTHER" id="PTHR14269">
    <property type="entry name" value="CDP-DIACYLGLYCEROL--GLYCEROL-3-PHOSPHATE 3-PHOSPHATIDYLTRANSFERASE-RELATED"/>
    <property type="match status" value="1"/>
</dbReference>
<evidence type="ECO:0000256" key="10">
    <source>
        <dbReference type="ARBA" id="ARBA00023264"/>
    </source>
</evidence>
<feature type="transmembrane region" description="Helical" evidence="12">
    <location>
        <begin position="20"/>
        <end position="38"/>
    </location>
</feature>
<keyword evidence="9" id="KW-0594">Phospholipid biosynthesis</keyword>
<evidence type="ECO:0000256" key="8">
    <source>
        <dbReference type="ARBA" id="ARBA00023136"/>
    </source>
</evidence>
<dbReference type="Proteomes" id="UP000648535">
    <property type="component" value="Unassembled WGS sequence"/>
</dbReference>
<dbReference type="InterPro" id="IPR004570">
    <property type="entry name" value="Phosphatidylglycerol_P_synth"/>
</dbReference>
<evidence type="ECO:0000313" key="14">
    <source>
        <dbReference type="Proteomes" id="UP000648535"/>
    </source>
</evidence>
<dbReference type="InterPro" id="IPR048254">
    <property type="entry name" value="CDP_ALCOHOL_P_TRANSF_CS"/>
</dbReference>
<accession>A0A8H9G9Y8</accession>
<keyword evidence="8 12" id="KW-0472">Membrane</keyword>
<reference evidence="13" key="2">
    <citation type="submission" date="2020-09" db="EMBL/GenBank/DDBJ databases">
        <authorList>
            <person name="Sun Q."/>
            <person name="Ohkuma M."/>
        </authorList>
    </citation>
    <scope>NUCLEOTIDE SEQUENCE</scope>
    <source>
        <strain evidence="13">JCM 1480</strain>
    </source>
</reference>
<dbReference type="GO" id="GO:0016020">
    <property type="term" value="C:membrane"/>
    <property type="evidence" value="ECO:0007669"/>
    <property type="project" value="UniProtKB-SubCell"/>
</dbReference>
<dbReference type="PROSITE" id="PS00379">
    <property type="entry name" value="CDP_ALCOHOL_P_TRANSF"/>
    <property type="match status" value="1"/>
</dbReference>
<evidence type="ECO:0000256" key="1">
    <source>
        <dbReference type="ARBA" id="ARBA00004141"/>
    </source>
</evidence>
<evidence type="ECO:0000256" key="5">
    <source>
        <dbReference type="ARBA" id="ARBA00022692"/>
    </source>
</evidence>
<dbReference type="GO" id="GO:0008444">
    <property type="term" value="F:CDP-diacylglycerol-glycerol-3-phosphate 3-phosphatidyltransferase activity"/>
    <property type="evidence" value="ECO:0007669"/>
    <property type="project" value="InterPro"/>
</dbReference>
<dbReference type="GO" id="GO:0046474">
    <property type="term" value="P:glycerophospholipid biosynthetic process"/>
    <property type="evidence" value="ECO:0007669"/>
    <property type="project" value="TreeGrafter"/>
</dbReference>